<dbReference type="AlphaFoldDB" id="A0A6A7YZB9"/>
<sequence>MIALQTLRRLLLGSTVLLLQLPSLAHAQMPIAALPVVKPAISCAALTQTDLQPIGGKGSQVLSASETTTDGITACEVQGTLAPSIGFKVILPTHTWTQRYLQVGCGGLCGRISMQVGAADSCAPLNSGGFVLAATDMGHEGMDNSWGNDPQKRADFAHRGVHLTALAAKKLIATFYGQQPTYAYFTGCSDGGREALMEAQRYPDDFNGIIAGAPALNFQVQNSIYHAWQARSNTDEQGKAILIASRLPILHKAVLQQCDGLDGQVDGLISDPRACHFDPGVVQCKASATDTSACLTTAEVNAARRFYEGPRDPASGERLTIAGPQPGSELAWAGVFVPDSVDQPINSEKMALDALRNLAFEHNPGSDFSLADVKFDRSTFDQLRPLHPLYDATNPDLSAFAQRGGKLILWHGWADPHISPLNTIAYHQALEVQMGKSKAESFERLYLLPGVYHCAGGEGPSLLDLLTPMMSWVEKGQAPGAIVTLQASSTQSGPSEFGAPTNLPANAEKKPLIPEVAQDPANEGRTRLVFPYPDVAVYDGKGDVKSADSYVPGKASADEKTPQWMGSDFFTPYAPLQR</sequence>
<keyword evidence="6" id="KW-0106">Calcium</keyword>
<evidence type="ECO:0000256" key="6">
    <source>
        <dbReference type="ARBA" id="ARBA00022837"/>
    </source>
</evidence>
<evidence type="ECO:0000313" key="11">
    <source>
        <dbReference type="EMBL" id="MQT80925.1"/>
    </source>
</evidence>
<dbReference type="Proteomes" id="UP000437970">
    <property type="component" value="Unassembled WGS sequence"/>
</dbReference>
<feature type="chain" id="PRO_5044630016" evidence="9">
    <location>
        <begin position="28"/>
        <end position="578"/>
    </location>
</feature>
<organism evidence="11">
    <name type="scientific">Pseudomonas helleri</name>
    <dbReference type="NCBI Taxonomy" id="1608996"/>
    <lineage>
        <taxon>Bacteria</taxon>
        <taxon>Pseudomonadati</taxon>
        <taxon>Pseudomonadota</taxon>
        <taxon>Gammaproteobacteria</taxon>
        <taxon>Pseudomonadales</taxon>
        <taxon>Pseudomonadaceae</taxon>
        <taxon>Pseudomonas</taxon>
    </lineage>
</organism>
<dbReference type="GO" id="GO:0052689">
    <property type="term" value="F:carboxylic ester hydrolase activity"/>
    <property type="evidence" value="ECO:0007669"/>
    <property type="project" value="UniProtKB-KW"/>
</dbReference>
<evidence type="ECO:0000256" key="9">
    <source>
        <dbReference type="SAM" id="SignalP"/>
    </source>
</evidence>
<dbReference type="Proteomes" id="UP000713985">
    <property type="component" value="Unassembled WGS sequence"/>
</dbReference>
<keyword evidence="2" id="KW-0719">Serine esterase</keyword>
<dbReference type="InterPro" id="IPR029058">
    <property type="entry name" value="AB_hydrolase_fold"/>
</dbReference>
<comment type="similarity">
    <text evidence="1">Belongs to the tannase family.</text>
</comment>
<evidence type="ECO:0000313" key="14">
    <source>
        <dbReference type="Proteomes" id="UP000437970"/>
    </source>
</evidence>
<dbReference type="RefSeq" id="WP_153378648.1">
    <property type="nucleotide sequence ID" value="NZ_JBITTT010000004.1"/>
</dbReference>
<dbReference type="OrthoDB" id="7197884at2"/>
<evidence type="ECO:0000256" key="2">
    <source>
        <dbReference type="ARBA" id="ARBA00022487"/>
    </source>
</evidence>
<dbReference type="PANTHER" id="PTHR33938:SF15">
    <property type="entry name" value="FERULOYL ESTERASE B-RELATED"/>
    <property type="match status" value="1"/>
</dbReference>
<dbReference type="InterPro" id="IPR011118">
    <property type="entry name" value="Tannase/feruloyl_esterase"/>
</dbReference>
<evidence type="ECO:0000256" key="8">
    <source>
        <dbReference type="SAM" id="MobiDB-lite"/>
    </source>
</evidence>
<evidence type="ECO:0000313" key="12">
    <source>
        <dbReference type="EMBL" id="MQU17078.1"/>
    </source>
</evidence>
<dbReference type="PANTHER" id="PTHR33938">
    <property type="entry name" value="FERULOYL ESTERASE B-RELATED"/>
    <property type="match status" value="1"/>
</dbReference>
<evidence type="ECO:0000313" key="13">
    <source>
        <dbReference type="EMBL" id="MQU26743.1"/>
    </source>
</evidence>
<evidence type="ECO:0000256" key="3">
    <source>
        <dbReference type="ARBA" id="ARBA00022723"/>
    </source>
</evidence>
<evidence type="ECO:0000256" key="7">
    <source>
        <dbReference type="ARBA" id="ARBA00023157"/>
    </source>
</evidence>
<keyword evidence="3" id="KW-0479">Metal-binding</keyword>
<evidence type="ECO:0000256" key="1">
    <source>
        <dbReference type="ARBA" id="ARBA00006249"/>
    </source>
</evidence>
<protein>
    <submittedName>
        <fullName evidence="11">Tannase/feruloyl esterase family alpha/beta hydrolase</fullName>
    </submittedName>
</protein>
<accession>A0A6A7YZB9</accession>
<dbReference type="Proteomes" id="UP000443000">
    <property type="component" value="Unassembled WGS sequence"/>
</dbReference>
<dbReference type="EMBL" id="WIVT01000012">
    <property type="protein sequence ID" value="MQU17078.1"/>
    <property type="molecule type" value="Genomic_DNA"/>
</dbReference>
<dbReference type="Pfam" id="PF07519">
    <property type="entry name" value="Tannase"/>
    <property type="match status" value="1"/>
</dbReference>
<dbReference type="Gene3D" id="3.40.50.1820">
    <property type="entry name" value="alpha/beta hydrolase"/>
    <property type="match status" value="1"/>
</dbReference>
<dbReference type="EMBL" id="WIWC01000018">
    <property type="protein sequence ID" value="MQT80925.1"/>
    <property type="molecule type" value="Genomic_DNA"/>
</dbReference>
<proteinExistence type="inferred from homology"/>
<dbReference type="EMBL" id="WIWP01000008">
    <property type="protein sequence ID" value="MQT25577.1"/>
    <property type="molecule type" value="Genomic_DNA"/>
</dbReference>
<evidence type="ECO:0000256" key="5">
    <source>
        <dbReference type="ARBA" id="ARBA00022801"/>
    </source>
</evidence>
<keyword evidence="5 11" id="KW-0378">Hydrolase</keyword>
<feature type="signal peptide" evidence="9">
    <location>
        <begin position="1"/>
        <end position="27"/>
    </location>
</feature>
<keyword evidence="16" id="KW-1185">Reference proteome</keyword>
<keyword evidence="7" id="KW-1015">Disulfide bond</keyword>
<evidence type="ECO:0000313" key="10">
    <source>
        <dbReference type="EMBL" id="MQT25577.1"/>
    </source>
</evidence>
<feature type="region of interest" description="Disordered" evidence="8">
    <location>
        <begin position="549"/>
        <end position="578"/>
    </location>
</feature>
<dbReference type="EMBL" id="WIVW01000009">
    <property type="protein sequence ID" value="MQU26743.1"/>
    <property type="molecule type" value="Genomic_DNA"/>
</dbReference>
<evidence type="ECO:0000256" key="4">
    <source>
        <dbReference type="ARBA" id="ARBA00022729"/>
    </source>
</evidence>
<keyword evidence="4 9" id="KW-0732">Signal</keyword>
<gene>
    <name evidence="12" type="ORF">GHN41_11600</name>
    <name evidence="11" type="ORF">GHN86_12740</name>
    <name evidence="10" type="ORF">GHN94_06990</name>
    <name evidence="13" type="ORF">GHO29_09615</name>
</gene>
<comment type="caution">
    <text evidence="11">The sequence shown here is derived from an EMBL/GenBank/DDBJ whole genome shotgun (WGS) entry which is preliminary data.</text>
</comment>
<evidence type="ECO:0000313" key="15">
    <source>
        <dbReference type="Proteomes" id="UP000443000"/>
    </source>
</evidence>
<evidence type="ECO:0000313" key="16">
    <source>
        <dbReference type="Proteomes" id="UP000713985"/>
    </source>
</evidence>
<name>A0A6A7YZB9_9PSED</name>
<dbReference type="GO" id="GO:0046872">
    <property type="term" value="F:metal ion binding"/>
    <property type="evidence" value="ECO:0007669"/>
    <property type="project" value="UniProtKB-KW"/>
</dbReference>
<dbReference type="SUPFAM" id="SSF53474">
    <property type="entry name" value="alpha/beta-Hydrolases"/>
    <property type="match status" value="1"/>
</dbReference>
<reference evidence="14 15" key="1">
    <citation type="submission" date="2019-10" db="EMBL/GenBank/DDBJ databases">
        <title>Evaluation of single-gene subtyping targets for Pseudomonas.</title>
        <authorList>
            <person name="Reichler S.J."/>
            <person name="Orsi R.H."/>
            <person name="Wiedmann M."/>
            <person name="Martin N.H."/>
            <person name="Murphy S.I."/>
        </authorList>
    </citation>
    <scope>NUCLEOTIDE SEQUENCE</scope>
    <source>
        <strain evidence="10 16">FSL R10-0802</strain>
        <strain evidence="12 15">FSL R10-1594</strain>
        <strain evidence="13 14">FSL R10-1984</strain>
        <strain evidence="11">FSL R10-2339</strain>
    </source>
</reference>